<dbReference type="InterPro" id="IPR015943">
    <property type="entry name" value="WD40/YVTN_repeat-like_dom_sf"/>
</dbReference>
<reference evidence="1 2" key="1">
    <citation type="submission" date="2015-12" db="EMBL/GenBank/DDBJ databases">
        <title>Draft genome sequence of Acidibacillus ferrooxidans ITV001, isolated from a chalcopyrite acid mine drainage site in Brazil.</title>
        <authorList>
            <person name="Dall'Agnol H."/>
            <person name="Nancucheo I."/>
            <person name="Johnson B."/>
            <person name="Oliveira R."/>
            <person name="Leite L."/>
            <person name="Pylro V."/>
            <person name="Nunes G.L."/>
            <person name="Tzotzos G."/>
            <person name="Fernandes G.R."/>
            <person name="Dutra J."/>
            <person name="Orellana S.C."/>
            <person name="Oliveira G."/>
        </authorList>
    </citation>
    <scope>NUCLEOTIDE SEQUENCE [LARGE SCALE GENOMIC DNA]</scope>
    <source>
        <strain evidence="2">ITV01</strain>
    </source>
</reference>
<dbReference type="Proteomes" id="UP000053557">
    <property type="component" value="Unassembled WGS sequence"/>
</dbReference>
<sequence length="85" mass="9450">MYLLVGTAKGLFRFKKDQQGEWRALEPVLLGDPVYTSAYDPTTGTIFAGVNSEFYGPSIRRSRDGGERGIQVGADFNMTRKTRSV</sequence>
<dbReference type="SUPFAM" id="SSF110296">
    <property type="entry name" value="Oligoxyloglucan reducing end-specific cellobiohydrolase"/>
    <property type="match status" value="1"/>
</dbReference>
<dbReference type="Gene3D" id="2.130.10.10">
    <property type="entry name" value="YVTN repeat-like/Quinoprotein amine dehydrogenase"/>
    <property type="match status" value="1"/>
</dbReference>
<protein>
    <submittedName>
        <fullName evidence="1">Uncharacterized protein</fullName>
    </submittedName>
</protein>
<proteinExistence type="predicted"/>
<keyword evidence="2" id="KW-1185">Reference proteome</keyword>
<gene>
    <name evidence="1" type="ORF">ATW55_04535</name>
</gene>
<dbReference type="AlphaFoldDB" id="A0A101XTI3"/>
<comment type="caution">
    <text evidence="1">The sequence shown here is derived from an EMBL/GenBank/DDBJ whole genome shotgun (WGS) entry which is preliminary data.</text>
</comment>
<dbReference type="EMBL" id="LPVJ01000002">
    <property type="protein sequence ID" value="KUO97317.1"/>
    <property type="molecule type" value="Genomic_DNA"/>
</dbReference>
<evidence type="ECO:0000313" key="2">
    <source>
        <dbReference type="Proteomes" id="UP000053557"/>
    </source>
</evidence>
<accession>A0A101XTI3</accession>
<organism evidence="1 2">
    <name type="scientific">Ferroacidibacillus organovorans</name>
    <dbReference type="NCBI Taxonomy" id="1765683"/>
    <lineage>
        <taxon>Bacteria</taxon>
        <taxon>Bacillati</taxon>
        <taxon>Bacillota</taxon>
        <taxon>Bacilli</taxon>
        <taxon>Bacillales</taxon>
        <taxon>Alicyclobacillaceae</taxon>
        <taxon>Ferroacidibacillus</taxon>
    </lineage>
</organism>
<name>A0A101XTI3_9BACL</name>
<evidence type="ECO:0000313" key="1">
    <source>
        <dbReference type="EMBL" id="KUO97317.1"/>
    </source>
</evidence>